<dbReference type="AlphaFoldDB" id="A0A8B8M3T6"/>
<dbReference type="Pfam" id="PF16135">
    <property type="entry name" value="TDBD"/>
    <property type="match status" value="1"/>
</dbReference>
<dbReference type="Proteomes" id="UP000694853">
    <property type="component" value="Unplaced"/>
</dbReference>
<dbReference type="Gene3D" id="3.30.40.10">
    <property type="entry name" value="Zinc/RING finger domain, C3HC4 (zinc finger)"/>
    <property type="match status" value="1"/>
</dbReference>
<evidence type="ECO:0000256" key="2">
    <source>
        <dbReference type="ARBA" id="ARBA00023242"/>
    </source>
</evidence>
<dbReference type="SUPFAM" id="SSF55729">
    <property type="entry name" value="Acyl-CoA N-acyltransferases (Nat)"/>
    <property type="match status" value="1"/>
</dbReference>
<feature type="compositionally biased region" description="Low complexity" evidence="3">
    <location>
        <begin position="622"/>
        <end position="632"/>
    </location>
</feature>
<dbReference type="OrthoDB" id="429143at2759"/>
<feature type="compositionally biased region" description="Low complexity" evidence="3">
    <location>
        <begin position="153"/>
        <end position="175"/>
    </location>
</feature>
<reference evidence="6" key="2">
    <citation type="submission" date="2025-08" db="UniProtKB">
        <authorList>
            <consortium name="RefSeq"/>
        </authorList>
    </citation>
    <scope>IDENTIFICATION</scope>
    <source>
        <tissue evidence="6">Young leaves</tissue>
    </source>
</reference>
<comment type="subcellular location">
    <subcellularLocation>
        <location evidence="1">Nucleus</location>
    </subcellularLocation>
</comment>
<evidence type="ECO:0000256" key="3">
    <source>
        <dbReference type="SAM" id="MobiDB-lite"/>
    </source>
</evidence>
<dbReference type="GeneID" id="113870228"/>
<dbReference type="GO" id="GO:0006357">
    <property type="term" value="P:regulation of transcription by RNA polymerase II"/>
    <property type="evidence" value="ECO:0007669"/>
    <property type="project" value="TreeGrafter"/>
</dbReference>
<proteinExistence type="predicted"/>
<dbReference type="PANTHER" id="PTHR46309">
    <property type="entry name" value="PHD FINGER PROTEIN 12"/>
    <property type="match status" value="1"/>
</dbReference>
<feature type="region of interest" description="Disordered" evidence="3">
    <location>
        <begin position="41"/>
        <end position="222"/>
    </location>
</feature>
<feature type="compositionally biased region" description="Polar residues" evidence="3">
    <location>
        <begin position="90"/>
        <end position="99"/>
    </location>
</feature>
<feature type="domain" description="N-acetyltransferase" evidence="4">
    <location>
        <begin position="456"/>
        <end position="599"/>
    </location>
</feature>
<dbReference type="KEGG" id="aprc:113870228"/>
<dbReference type="GO" id="GO:0005634">
    <property type="term" value="C:nucleus"/>
    <property type="evidence" value="ECO:0007669"/>
    <property type="project" value="UniProtKB-SubCell"/>
</dbReference>
<dbReference type="RefSeq" id="XP_027362623.1">
    <property type="nucleotide sequence ID" value="XM_027506822.1"/>
</dbReference>
<evidence type="ECO:0000256" key="1">
    <source>
        <dbReference type="ARBA" id="ARBA00004123"/>
    </source>
</evidence>
<dbReference type="Pfam" id="PF23209">
    <property type="entry name" value="IDM1_C"/>
    <property type="match status" value="1"/>
</dbReference>
<protein>
    <submittedName>
        <fullName evidence="6">Increased DNA methylation 1-like</fullName>
    </submittedName>
</protein>
<keyword evidence="2" id="KW-0539">Nucleus</keyword>
<dbReference type="GO" id="GO:0016747">
    <property type="term" value="F:acyltransferase activity, transferring groups other than amino-acyl groups"/>
    <property type="evidence" value="ECO:0007669"/>
    <property type="project" value="InterPro"/>
</dbReference>
<dbReference type="InterPro" id="IPR056511">
    <property type="entry name" value="IDM1_C"/>
</dbReference>
<feature type="compositionally biased region" description="Polar residues" evidence="3">
    <location>
        <begin position="186"/>
        <end position="199"/>
    </location>
</feature>
<gene>
    <name evidence="6" type="primary">LOC113870228</name>
</gene>
<accession>A0A8B8M3T6</accession>
<evidence type="ECO:0000313" key="6">
    <source>
        <dbReference type="RefSeq" id="XP_027362623.1"/>
    </source>
</evidence>
<evidence type="ECO:0000313" key="5">
    <source>
        <dbReference type="Proteomes" id="UP000694853"/>
    </source>
</evidence>
<dbReference type="InterPro" id="IPR000182">
    <property type="entry name" value="GNAT_dom"/>
</dbReference>
<evidence type="ECO:0000259" key="4">
    <source>
        <dbReference type="PROSITE" id="PS51186"/>
    </source>
</evidence>
<dbReference type="PANTHER" id="PTHR46309:SF5">
    <property type="entry name" value="GNAT FAMILY ACETYLTRANSFERASE"/>
    <property type="match status" value="1"/>
</dbReference>
<name>A0A8B8M3T6_ABRPR</name>
<feature type="compositionally biased region" description="Basic and acidic residues" evidence="3">
    <location>
        <begin position="76"/>
        <end position="87"/>
    </location>
</feature>
<sequence length="651" mass="73674">MEVFFMFSSNSVTDILAHRIDIVKTELSMTRSNMTYTLRPRKHNVAFEDPNDTESDSNSHDQDYTTSRLRNPTKRRNAESSTPKEIETEMLNSGVNSNAKPRRRKRSFPSKKTAEEGQNKETSEVGQSSSMEKHSFLPEGPSPSMKNVSLSPVGQSSLSPVGQGSPSPVGQGSPSKKIAEERQTRETSGVRQNLSTQRGSFLLEGPNPGMETGSPLPEGHDLSIKKLSSLPEGTSSNQKTILSWLIDHKLIEEGEQVYYRDDTRESAAITGRITRGGILCNCCQEELSVWTFEEHAKSDIKQPYEYIYLSKESTCLQDYLTASWYGATEQKRREAFHFKPKETSTNQTDGACSICGDGGDLFGCQICHSAYHACSHWECLNKVSKEHKDISPSILCCSQSCRKIYEKLESSIAIRTDIFGSYSWRVIRPMAMDMTSEFHSAKTKTLLLENNLKVEIALTLMNESFKTITDRHTGIDVVRSVLYSHQSDLKRIDFNRFHTFILEKDDAIICAASIRIHGKRVAEMPFIATDVTFRGQGICRMLMKEIESFLRNLEVQNLIIPSVPDTCEMWKHKFGFKQLTIELKKELISYDILMLPNAVKLYKDFRPLEAGPEAEGNENNETENQNAQETQNDMTRTSYLDLNMEPSEEEQ</sequence>
<organism evidence="5 6">
    <name type="scientific">Abrus precatorius</name>
    <name type="common">Indian licorice</name>
    <name type="synonym">Glycine abrus</name>
    <dbReference type="NCBI Taxonomy" id="3816"/>
    <lineage>
        <taxon>Eukaryota</taxon>
        <taxon>Viridiplantae</taxon>
        <taxon>Streptophyta</taxon>
        <taxon>Embryophyta</taxon>
        <taxon>Tracheophyta</taxon>
        <taxon>Spermatophyta</taxon>
        <taxon>Magnoliopsida</taxon>
        <taxon>eudicotyledons</taxon>
        <taxon>Gunneridae</taxon>
        <taxon>Pentapetalae</taxon>
        <taxon>rosids</taxon>
        <taxon>fabids</taxon>
        <taxon>Fabales</taxon>
        <taxon>Fabaceae</taxon>
        <taxon>Papilionoideae</taxon>
        <taxon>50 kb inversion clade</taxon>
        <taxon>NPAAA clade</taxon>
        <taxon>indigoferoid/millettioid clade</taxon>
        <taxon>Abreae</taxon>
        <taxon>Abrus</taxon>
    </lineage>
</organism>
<dbReference type="GO" id="GO:0003714">
    <property type="term" value="F:transcription corepressor activity"/>
    <property type="evidence" value="ECO:0007669"/>
    <property type="project" value="InterPro"/>
</dbReference>
<feature type="compositionally biased region" description="Basic and acidic residues" evidence="3">
    <location>
        <begin position="112"/>
        <end position="123"/>
    </location>
</feature>
<dbReference type="InterPro" id="IPR032308">
    <property type="entry name" value="TDBD"/>
</dbReference>
<dbReference type="CDD" id="cd04301">
    <property type="entry name" value="NAT_SF"/>
    <property type="match status" value="1"/>
</dbReference>
<dbReference type="InterPro" id="IPR042163">
    <property type="entry name" value="PHF12"/>
</dbReference>
<dbReference type="InterPro" id="IPR016181">
    <property type="entry name" value="Acyl_CoA_acyltransferase"/>
</dbReference>
<feature type="region of interest" description="Disordered" evidence="3">
    <location>
        <begin position="610"/>
        <end position="651"/>
    </location>
</feature>
<feature type="compositionally biased region" description="Basic residues" evidence="3">
    <location>
        <begin position="100"/>
        <end position="109"/>
    </location>
</feature>
<keyword evidence="5" id="KW-1185">Reference proteome</keyword>
<dbReference type="PROSITE" id="PS51186">
    <property type="entry name" value="GNAT"/>
    <property type="match status" value="1"/>
</dbReference>
<reference evidence="5" key="1">
    <citation type="journal article" date="2019" name="Toxins">
        <title>Detection of Abrin-Like and Prepropulchellin-Like Toxin Genes and Transcripts Using Whole Genome Sequencing and Full-Length Transcript Sequencing of Abrus precatorius.</title>
        <authorList>
            <person name="Hovde B.T."/>
            <person name="Daligault H.E."/>
            <person name="Hanschen E.R."/>
            <person name="Kunde Y.A."/>
            <person name="Johnson M.B."/>
            <person name="Starkenburg S.R."/>
            <person name="Johnson S.L."/>
        </authorList>
    </citation>
    <scope>NUCLEOTIDE SEQUENCE [LARGE SCALE GENOMIC DNA]</scope>
</reference>
<dbReference type="InterPro" id="IPR013083">
    <property type="entry name" value="Znf_RING/FYVE/PHD"/>
</dbReference>
<dbReference type="Gene3D" id="3.40.630.30">
    <property type="match status" value="1"/>
</dbReference>